<evidence type="ECO:0000313" key="2">
    <source>
        <dbReference type="EMBL" id="KUM47486.1"/>
    </source>
</evidence>
<dbReference type="AlphaFoldDB" id="A0A101LY62"/>
<dbReference type="EMBL" id="LKAM01000007">
    <property type="protein sequence ID" value="KUM47486.1"/>
    <property type="molecule type" value="Genomic_DNA"/>
</dbReference>
<keyword evidence="1" id="KW-0472">Membrane</keyword>
<name>A0A101LY62_PICGL</name>
<keyword evidence="1" id="KW-0812">Transmembrane</keyword>
<geneLocation type="mitochondrion" evidence="2"/>
<protein>
    <submittedName>
        <fullName evidence="2">Uncharacterized protein</fullName>
    </submittedName>
</protein>
<organism evidence="2">
    <name type="scientific">Picea glauca</name>
    <name type="common">White spruce</name>
    <name type="synonym">Pinus glauca</name>
    <dbReference type="NCBI Taxonomy" id="3330"/>
    <lineage>
        <taxon>Eukaryota</taxon>
        <taxon>Viridiplantae</taxon>
        <taxon>Streptophyta</taxon>
        <taxon>Embryophyta</taxon>
        <taxon>Tracheophyta</taxon>
        <taxon>Spermatophyta</taxon>
        <taxon>Pinopsida</taxon>
        <taxon>Pinidae</taxon>
        <taxon>Conifers I</taxon>
        <taxon>Pinales</taxon>
        <taxon>Pinaceae</taxon>
        <taxon>Picea</taxon>
    </lineage>
</organism>
<proteinExistence type="predicted"/>
<keyword evidence="2" id="KW-0496">Mitochondrion</keyword>
<evidence type="ECO:0000256" key="1">
    <source>
        <dbReference type="SAM" id="Phobius"/>
    </source>
</evidence>
<feature type="transmembrane region" description="Helical" evidence="1">
    <location>
        <begin position="20"/>
        <end position="41"/>
    </location>
</feature>
<keyword evidence="1" id="KW-1133">Transmembrane helix</keyword>
<gene>
    <name evidence="2" type="ORF">ABT39_MTgene5672</name>
</gene>
<reference evidence="2" key="1">
    <citation type="journal article" date="2015" name="Genome Biol. Evol.">
        <title>Organellar Genomes of White Spruce (Picea glauca): Assembly and Annotation.</title>
        <authorList>
            <person name="Jackman S.D."/>
            <person name="Warren R.L."/>
            <person name="Gibb E.A."/>
            <person name="Vandervalk B.P."/>
            <person name="Mohamadi H."/>
            <person name="Chu J."/>
            <person name="Raymond A."/>
            <person name="Pleasance S."/>
            <person name="Coope R."/>
            <person name="Wildung M.R."/>
            <person name="Ritland C.E."/>
            <person name="Bousquet J."/>
            <person name="Jones S.J."/>
            <person name="Bohlmann J."/>
            <person name="Birol I."/>
        </authorList>
    </citation>
    <scope>NUCLEOTIDE SEQUENCE [LARGE SCALE GENOMIC DNA]</scope>
    <source>
        <tissue evidence="2">Flushing bud</tissue>
    </source>
</reference>
<sequence>MTRSMCYPEYSATTFNAHDHLGVFGSIPVSFNVALIASYIVSNLTASVFDRVKASEPGPATADTGT</sequence>
<comment type="caution">
    <text evidence="2">The sequence shown here is derived from an EMBL/GenBank/DDBJ whole genome shotgun (WGS) entry which is preliminary data.</text>
</comment>
<accession>A0A101LY62</accession>